<proteinExistence type="predicted"/>
<evidence type="ECO:0000313" key="2">
    <source>
        <dbReference type="Proteomes" id="UP000095743"/>
    </source>
</evidence>
<dbReference type="KEGG" id="gfe:Gferi_23765"/>
<dbReference type="EMBL" id="CP017269">
    <property type="protein sequence ID" value="AOT72297.1"/>
    <property type="molecule type" value="Genomic_DNA"/>
</dbReference>
<evidence type="ECO:0000313" key="1">
    <source>
        <dbReference type="EMBL" id="AOT72297.1"/>
    </source>
</evidence>
<dbReference type="AlphaFoldDB" id="A0A1D8GN49"/>
<dbReference type="RefSeq" id="WP_069980606.1">
    <property type="nucleotide sequence ID" value="NZ_CP017269.1"/>
</dbReference>
<accession>A0A1D8GN49</accession>
<organism evidence="1 2">
    <name type="scientific">Geosporobacter ferrireducens</name>
    <dbReference type="NCBI Taxonomy" id="1424294"/>
    <lineage>
        <taxon>Bacteria</taxon>
        <taxon>Bacillati</taxon>
        <taxon>Bacillota</taxon>
        <taxon>Clostridia</taxon>
        <taxon>Peptostreptococcales</taxon>
        <taxon>Thermotaleaceae</taxon>
        <taxon>Geosporobacter</taxon>
    </lineage>
</organism>
<sequence>MLSFVTASRSNSDFIGSAYQKRNVREKMTSTSFENIFATKGEGEKSISKTTLTSYDSISNSKKYYFDAVRNSKETQYNVTNLSGYTKYEKMLEEYNALTESQESETSTNIIVKPDGSRVLVVTMNIGGMETTMSMEISKPTEFPNEQAVDDTETKQLGQGIADEAEVMVNQ</sequence>
<reference evidence="1 2" key="1">
    <citation type="submission" date="2016-09" db="EMBL/GenBank/DDBJ databases">
        <title>Genomic analysis reveals versatility of anaerobic energy metabolism of Geosporobacter ferrireducens IRF9 of phylum Firmicutes.</title>
        <authorList>
            <person name="Kim S.-J."/>
        </authorList>
    </citation>
    <scope>NUCLEOTIDE SEQUENCE [LARGE SCALE GENOMIC DNA]</scope>
    <source>
        <strain evidence="1 2">IRF9</strain>
    </source>
</reference>
<name>A0A1D8GN49_9FIRM</name>
<protein>
    <submittedName>
        <fullName evidence="1">Uncharacterized protein</fullName>
    </submittedName>
</protein>
<dbReference type="Proteomes" id="UP000095743">
    <property type="component" value="Chromosome"/>
</dbReference>
<keyword evidence="2" id="KW-1185">Reference proteome</keyword>
<gene>
    <name evidence="1" type="ORF">Gferi_23765</name>
</gene>